<dbReference type="InterPro" id="IPR029053">
    <property type="entry name" value="Viral_coat"/>
</dbReference>
<dbReference type="Gene3D" id="2.60.120.20">
    <property type="match status" value="1"/>
</dbReference>
<dbReference type="EMBL" id="MN328285">
    <property type="protein sequence ID" value="QGF19384.1"/>
    <property type="molecule type" value="Genomic_DNA"/>
</dbReference>
<protein>
    <submittedName>
        <fullName evidence="1">Uncharacterized protein</fullName>
    </submittedName>
</protein>
<reference evidence="1" key="1">
    <citation type="journal article" date="2019" name="Viruses">
        <title>Single-stranded DNA viruses in Antarctic cryoconite holes.</title>
        <authorList>
            <person name="Sommers P."/>
            <person name="Fontenele R.S."/>
            <person name="Kringen T."/>
            <person name="Kaberger S."/>
            <person name="Porazinska D.L."/>
            <person name="Darcy J.L."/>
            <person name="Schmidt S.K."/>
            <person name="Varsani A."/>
        </authorList>
    </citation>
    <scope>NUCLEOTIDE SEQUENCE</scope>
    <source>
        <strain evidence="1">COCH21_V_102</strain>
    </source>
</reference>
<dbReference type="AlphaFoldDB" id="A0A5Q2F4T7"/>
<name>A0A5Q2F4T7_9ZZZZ</name>
<organism evidence="1">
    <name type="scientific">Antarctic circular DNA molecule</name>
    <dbReference type="NCBI Taxonomy" id="2664238"/>
    <lineage>
        <taxon>unclassified sequences</taxon>
    </lineage>
</organism>
<proteinExistence type="predicted"/>
<evidence type="ECO:0000313" key="1">
    <source>
        <dbReference type="EMBL" id="QGF19384.1"/>
    </source>
</evidence>
<sequence>MRSYKKTTKKVFKTYKKKTYRKTNVSSVKRIVKAALARNIEHKTIQQFNLNQLLRPSNAALFPDQVIPLGPNNTTMALTQGVSQSQRVGNAIKIKSLIFKGTLVPSAYNVSTNTQPSPTQVKMFIFYDRINPTVIPSPSTDFFQNGQSQLGLQNDLVDMWLPVNTDKYRVLTTRTFKLGNAQIDGNGSQLDFQGFSNNDFKLNCNFSINLTKYMIKTVKFNDNVNSNMPTTRGLYCMWILCSASGNAIPSSQSPCHVQYMQSLVYEDA</sequence>
<accession>A0A5Q2F4T7</accession>